<evidence type="ECO:0000313" key="3">
    <source>
        <dbReference type="Proteomes" id="UP000027195"/>
    </source>
</evidence>
<accession>A0A067MIF0</accession>
<evidence type="ECO:0000313" key="2">
    <source>
        <dbReference type="EMBL" id="KDQ14500.1"/>
    </source>
</evidence>
<feature type="region of interest" description="Disordered" evidence="1">
    <location>
        <begin position="101"/>
        <end position="163"/>
    </location>
</feature>
<protein>
    <submittedName>
        <fullName evidence="2">Uncharacterized protein</fullName>
    </submittedName>
</protein>
<dbReference type="OrthoDB" id="354769at2759"/>
<feature type="region of interest" description="Disordered" evidence="1">
    <location>
        <begin position="1"/>
        <end position="33"/>
    </location>
</feature>
<dbReference type="EMBL" id="KL198037">
    <property type="protein sequence ID" value="KDQ14500.1"/>
    <property type="molecule type" value="Genomic_DNA"/>
</dbReference>
<feature type="compositionally biased region" description="Polar residues" evidence="1">
    <location>
        <begin position="121"/>
        <end position="132"/>
    </location>
</feature>
<gene>
    <name evidence="2" type="ORF">BOTBODRAFT_44609</name>
</gene>
<dbReference type="HOGENOM" id="CLU_009726_1_0_1"/>
<dbReference type="AlphaFoldDB" id="A0A067MIF0"/>
<feature type="region of interest" description="Disordered" evidence="1">
    <location>
        <begin position="375"/>
        <end position="403"/>
    </location>
</feature>
<feature type="compositionally biased region" description="Polar residues" evidence="1">
    <location>
        <begin position="18"/>
        <end position="30"/>
    </location>
</feature>
<keyword evidence="3" id="KW-1185">Reference proteome</keyword>
<evidence type="ECO:0000256" key="1">
    <source>
        <dbReference type="SAM" id="MobiDB-lite"/>
    </source>
</evidence>
<name>A0A067MIF0_BOTB1</name>
<feature type="region of interest" description="Disordered" evidence="1">
    <location>
        <begin position="455"/>
        <end position="492"/>
    </location>
</feature>
<proteinExistence type="predicted"/>
<feature type="region of interest" description="Disordered" evidence="1">
    <location>
        <begin position="549"/>
        <end position="568"/>
    </location>
</feature>
<sequence>MLGKGASTAAISHPRLTPTISTESASTTGSARPLMSYSPCEWRDIHPFHDDRRRSDSDRPASINMFSFPFAAPRPSADVPSRESLPLPWRPREFINRVLGRPPNRVSHARAGSSPPDLHISTKSSFGGSRPSSPLVRPASACETEWDAVDRPPTTNVLSTSERNELLRKNRKLQQVLGETPVPLPFVGGNDVSSYRLQLERLPLSQRRHSYTSPPPPLSWHDQTHSYPIAISPPTPNEMAQTIVHGRRPRPLSSPASPAFFGSFDHPYSPRNNIIDYDQPSTPPFTPMPNKGQEVEFPNAEQTNAMYTVPSPHSLSSFTSTEGSSIAMGYEPEPTSPTHAQKRAKLAKIHRFLGSRVPPHLVLGLPQPLEEALARDLPDPAPEPRTETRRASGNWGEKQGDNRDSWWALWEENEREGGAGGGSGDGDVELRLTGEQRAQCVKRKVKMEKMFGALPPQTLYQPRPPAAPQSQHDDDESYDEKGALSDAASGMSPQYLQHRTSLLSLAMIVESNDKKSLTRMLACYQSGDDDQESLLSSSDSEIDFEDAMEEGSHAHIPRRPSNPGGVRRRSNYSMEQAPTISHAYGSAYAGDWVEPSPDPAEALPIDFNALGFQQRRRRAEKLQRIFGVDYRTLFKEVLDNIENEVKDDRSRGVLSSAELQELLAKLKSLESKRYEPIFDQ</sequence>
<dbReference type="Proteomes" id="UP000027195">
    <property type="component" value="Unassembled WGS sequence"/>
</dbReference>
<reference evidence="3" key="1">
    <citation type="journal article" date="2014" name="Proc. Natl. Acad. Sci. U.S.A.">
        <title>Extensive sampling of basidiomycete genomes demonstrates inadequacy of the white-rot/brown-rot paradigm for wood decay fungi.</title>
        <authorList>
            <person name="Riley R."/>
            <person name="Salamov A.A."/>
            <person name="Brown D.W."/>
            <person name="Nagy L.G."/>
            <person name="Floudas D."/>
            <person name="Held B.W."/>
            <person name="Levasseur A."/>
            <person name="Lombard V."/>
            <person name="Morin E."/>
            <person name="Otillar R."/>
            <person name="Lindquist E.A."/>
            <person name="Sun H."/>
            <person name="LaButti K.M."/>
            <person name="Schmutz J."/>
            <person name="Jabbour D."/>
            <person name="Luo H."/>
            <person name="Baker S.E."/>
            <person name="Pisabarro A.G."/>
            <person name="Walton J.D."/>
            <person name="Blanchette R.A."/>
            <person name="Henrissat B."/>
            <person name="Martin F."/>
            <person name="Cullen D."/>
            <person name="Hibbett D.S."/>
            <person name="Grigoriev I.V."/>
        </authorList>
    </citation>
    <scope>NUCLEOTIDE SEQUENCE [LARGE SCALE GENOMIC DNA]</scope>
    <source>
        <strain evidence="3">FD-172 SS1</strain>
    </source>
</reference>
<dbReference type="InParanoid" id="A0A067MIF0"/>
<organism evidence="2 3">
    <name type="scientific">Botryobasidium botryosum (strain FD-172 SS1)</name>
    <dbReference type="NCBI Taxonomy" id="930990"/>
    <lineage>
        <taxon>Eukaryota</taxon>
        <taxon>Fungi</taxon>
        <taxon>Dikarya</taxon>
        <taxon>Basidiomycota</taxon>
        <taxon>Agaricomycotina</taxon>
        <taxon>Agaricomycetes</taxon>
        <taxon>Cantharellales</taxon>
        <taxon>Botryobasidiaceae</taxon>
        <taxon>Botryobasidium</taxon>
    </lineage>
</organism>
<feature type="compositionally biased region" description="Basic and acidic residues" evidence="1">
    <location>
        <begin position="375"/>
        <end position="390"/>
    </location>
</feature>